<keyword evidence="3" id="KW-1185">Reference proteome</keyword>
<feature type="region of interest" description="Disordered" evidence="1">
    <location>
        <begin position="755"/>
        <end position="901"/>
    </location>
</feature>
<feature type="region of interest" description="Disordered" evidence="1">
    <location>
        <begin position="533"/>
        <end position="560"/>
    </location>
</feature>
<name>A0AAD5TPY5_9FUNG</name>
<evidence type="ECO:0000313" key="2">
    <source>
        <dbReference type="EMBL" id="KAJ3183493.1"/>
    </source>
</evidence>
<dbReference type="InterPro" id="IPR035979">
    <property type="entry name" value="RBD_domain_sf"/>
</dbReference>
<dbReference type="EMBL" id="JADGJQ010000006">
    <property type="protein sequence ID" value="KAJ3183493.1"/>
    <property type="molecule type" value="Genomic_DNA"/>
</dbReference>
<dbReference type="AlphaFoldDB" id="A0AAD5TPY5"/>
<sequence length="901" mass="96422">MSLATLSPYDDGAARQSNTCKTIFVPMPRDHDHVSLRETLLDAVPTVKTIHFAPGNLFAVFATPRLAEEAVENINESLQINAQIARMELAREGGHPAQQHNSQQHPDQRRPSNPPGPELVLAAPKFLEKEDLERILELYPGFESLDGRRAIFSDALYAHKAYNDLNTSTNIIAHFGKLGDDLIDNLNIAGGSARRGCNGGTTISISGIPKASNISMTRDLLGMVARYKGFIRMAFQSENQCFADFSDTASAQAAVGRLRATTPLTSDIAQKRPNDPTQFPLEQPCASLFVRLEPFLREDETRALFENLTGCEEMVFAAQHAIVHFASRRDAGRALEYIRRSTNLVINFSKSAKQSGSSVTAVAAAAAKLAEADPNSAHGIIVHTPPYGANIKELFSIYDGFKGLICDDDGSLIGVYHNLGVAKRAHAEIQRSLSSPTTLVCRDFIPRRPNGFVSPSPVLYVSLTSTLTEGQVRRLLSGYRGFCNFKAITKLSGERYGLAQFESLQTAEDAMWNLCETTNLNVDYSKKGDSAFSYSAGDGRPRRETADGPGQSSPRSMEQDELEFEQFAGSRRNSVILPNSYDFRNVPVASSASTGARNVLHLNSPPPSMSSLKSFAISILGATRLVIKRGYCFIVFDDSAAASRAIPKLAERFPACEVQFARTDVRSDVNGAHADDATKTTPTRALKMEMGWGGADAIAALADLARSHDGFRDFEPVAAVPGAAIARFTGVDGASALMQDLNAVTNVRCTYAPAGPIDADNDRAEQAPVASTPVSRGGRGTRGRRASRSGAASAGGNDAETRAAPAARNRRGSTNAAAKAEEDSGSSSVLSKSSDAAAAVPERKGSGRRRNNDQKPTAGGAPVPSGGVGEDNQRQRRRKGGGGAGVRNTMPLPAAARAVHA</sequence>
<comment type="caution">
    <text evidence="2">The sequence shown here is derived from an EMBL/GenBank/DDBJ whole genome shotgun (WGS) entry which is preliminary data.</text>
</comment>
<reference evidence="2" key="1">
    <citation type="submission" date="2020-05" db="EMBL/GenBank/DDBJ databases">
        <title>Phylogenomic resolution of chytrid fungi.</title>
        <authorList>
            <person name="Stajich J.E."/>
            <person name="Amses K."/>
            <person name="Simmons R."/>
            <person name="Seto K."/>
            <person name="Myers J."/>
            <person name="Bonds A."/>
            <person name="Quandt C.A."/>
            <person name="Barry K."/>
            <person name="Liu P."/>
            <person name="Grigoriev I."/>
            <person name="Longcore J.E."/>
            <person name="James T.Y."/>
        </authorList>
    </citation>
    <scope>NUCLEOTIDE SEQUENCE</scope>
    <source>
        <strain evidence="2">JEL0379</strain>
    </source>
</reference>
<accession>A0AAD5TPY5</accession>
<evidence type="ECO:0000313" key="3">
    <source>
        <dbReference type="Proteomes" id="UP001212152"/>
    </source>
</evidence>
<dbReference type="GO" id="GO:0003676">
    <property type="term" value="F:nucleic acid binding"/>
    <property type="evidence" value="ECO:0007669"/>
    <property type="project" value="InterPro"/>
</dbReference>
<protein>
    <recommendedName>
        <fullName evidence="4">RRM domain-containing protein</fullName>
    </recommendedName>
</protein>
<evidence type="ECO:0000256" key="1">
    <source>
        <dbReference type="SAM" id="MobiDB-lite"/>
    </source>
</evidence>
<dbReference type="Proteomes" id="UP001212152">
    <property type="component" value="Unassembled WGS sequence"/>
</dbReference>
<evidence type="ECO:0008006" key="4">
    <source>
        <dbReference type="Google" id="ProtNLM"/>
    </source>
</evidence>
<feature type="region of interest" description="Disordered" evidence="1">
    <location>
        <begin position="92"/>
        <end position="119"/>
    </location>
</feature>
<gene>
    <name evidence="2" type="ORF">HDU87_006812</name>
</gene>
<feature type="compositionally biased region" description="Basic and acidic residues" evidence="1">
    <location>
        <begin position="841"/>
        <end position="853"/>
    </location>
</feature>
<organism evidence="2 3">
    <name type="scientific">Geranomyces variabilis</name>
    <dbReference type="NCBI Taxonomy" id="109894"/>
    <lineage>
        <taxon>Eukaryota</taxon>
        <taxon>Fungi</taxon>
        <taxon>Fungi incertae sedis</taxon>
        <taxon>Chytridiomycota</taxon>
        <taxon>Chytridiomycota incertae sedis</taxon>
        <taxon>Chytridiomycetes</taxon>
        <taxon>Spizellomycetales</taxon>
        <taxon>Powellomycetaceae</taxon>
        <taxon>Geranomyces</taxon>
    </lineage>
</organism>
<feature type="compositionally biased region" description="Low complexity" evidence="1">
    <location>
        <begin position="825"/>
        <end position="840"/>
    </location>
</feature>
<dbReference type="SUPFAM" id="SSF54928">
    <property type="entry name" value="RNA-binding domain, RBD"/>
    <property type="match status" value="1"/>
</dbReference>
<proteinExistence type="predicted"/>